<comment type="caution">
    <text evidence="2">The sequence shown here is derived from an EMBL/GenBank/DDBJ whole genome shotgun (WGS) entry which is preliminary data.</text>
</comment>
<dbReference type="InterPro" id="IPR015000">
    <property type="entry name" value="EipB-like"/>
</dbReference>
<dbReference type="AlphaFoldDB" id="A0A506UBA0"/>
<organism evidence="2 3">
    <name type="scientific">Pararhizobium mangrovi</name>
    <dbReference type="NCBI Taxonomy" id="2590452"/>
    <lineage>
        <taxon>Bacteria</taxon>
        <taxon>Pseudomonadati</taxon>
        <taxon>Pseudomonadota</taxon>
        <taxon>Alphaproteobacteria</taxon>
        <taxon>Hyphomicrobiales</taxon>
        <taxon>Rhizobiaceae</taxon>
        <taxon>Rhizobium/Agrobacterium group</taxon>
        <taxon>Pararhizobium</taxon>
    </lineage>
</organism>
<accession>A0A506UBA0</accession>
<evidence type="ECO:0000256" key="1">
    <source>
        <dbReference type="SAM" id="SignalP"/>
    </source>
</evidence>
<keyword evidence="1" id="KW-0732">Signal</keyword>
<dbReference type="OrthoDB" id="9815514at2"/>
<dbReference type="EMBL" id="VHLH01000004">
    <property type="protein sequence ID" value="TPW31210.1"/>
    <property type="molecule type" value="Genomic_DNA"/>
</dbReference>
<reference evidence="2 3" key="1">
    <citation type="submission" date="2019-06" db="EMBL/GenBank/DDBJ databases">
        <authorList>
            <person name="Li M."/>
        </authorList>
    </citation>
    <scope>NUCLEOTIDE SEQUENCE [LARGE SCALE GENOMIC DNA]</scope>
    <source>
        <strain evidence="2 3">BGMRC6574</strain>
    </source>
</reference>
<evidence type="ECO:0000313" key="3">
    <source>
        <dbReference type="Proteomes" id="UP000320314"/>
    </source>
</evidence>
<evidence type="ECO:0000313" key="2">
    <source>
        <dbReference type="EMBL" id="TPW31210.1"/>
    </source>
</evidence>
<keyword evidence="3" id="KW-1185">Reference proteome</keyword>
<gene>
    <name evidence="2" type="ORF">FJU11_03150</name>
</gene>
<feature type="signal peptide" evidence="1">
    <location>
        <begin position="1"/>
        <end position="26"/>
    </location>
</feature>
<proteinExistence type="predicted"/>
<sequence length="276" mass="30480">MRIRAAWMAKAAALVWLLAGNAPAFAVSASDLATHRAVYDLSLVDATDRSGVGAMNGRMVYEFTGSSCEGFSSRFRLVTQMASDGTVRVSDQQSTTYEDLKRRIFRFINRSFVDDRADSVVRGLAEGEANGIAVDVTRPAGRHFDLPAALFPTEHTLEMIDHAQKGERVYQSTIYDGTGRADATSMTTVVLGHRHAPDPQNAETKALGSMADQPYWPASVAFFDQNKRADETPSYRMEFKLYRNGVTRDLTMDYGDFALHGTLVDLAFLKQPTCTQ</sequence>
<dbReference type="Pfam" id="PF08904">
    <property type="entry name" value="EipB_like"/>
    <property type="match status" value="1"/>
</dbReference>
<dbReference type="Proteomes" id="UP000320314">
    <property type="component" value="Unassembled WGS sequence"/>
</dbReference>
<protein>
    <submittedName>
        <fullName evidence="2">DUF1849 family protein</fullName>
    </submittedName>
</protein>
<dbReference type="RefSeq" id="WP_141165572.1">
    <property type="nucleotide sequence ID" value="NZ_VHLH01000004.1"/>
</dbReference>
<feature type="chain" id="PRO_5021460718" evidence="1">
    <location>
        <begin position="27"/>
        <end position="276"/>
    </location>
</feature>
<name>A0A506UBA0_9HYPH</name>